<accession>A0A486WWY9</accession>
<organism evidence="10 11">
    <name type="scientific">Caenorhabditis elegans</name>
    <dbReference type="NCBI Taxonomy" id="6239"/>
    <lineage>
        <taxon>Eukaryota</taxon>
        <taxon>Metazoa</taxon>
        <taxon>Ecdysozoa</taxon>
        <taxon>Nematoda</taxon>
        <taxon>Chromadorea</taxon>
        <taxon>Rhabditida</taxon>
        <taxon>Rhabditina</taxon>
        <taxon>Rhabditomorpha</taxon>
        <taxon>Rhabditoidea</taxon>
        <taxon>Rhabditidae</taxon>
        <taxon>Peloderinae</taxon>
        <taxon>Caenorhabditis</taxon>
    </lineage>
</organism>
<dbReference type="AGR" id="WB:WBGene00010936"/>
<dbReference type="SUPFAM" id="SSF57667">
    <property type="entry name" value="beta-beta-alpha zinc fingers"/>
    <property type="match status" value="1"/>
</dbReference>
<dbReference type="RefSeq" id="NP_001360587.1">
    <property type="nucleotide sequence ID" value="NM_001373577.2"/>
</dbReference>
<dbReference type="Gene3D" id="3.30.160.60">
    <property type="entry name" value="Classic Zinc Finger"/>
    <property type="match status" value="3"/>
</dbReference>
<feature type="domain" description="C2H2-type" evidence="9">
    <location>
        <begin position="236"/>
        <end position="270"/>
    </location>
</feature>
<dbReference type="EMBL" id="BX284606">
    <property type="protein sequence ID" value="VGM69610.1"/>
    <property type="molecule type" value="Genomic_DNA"/>
</dbReference>
<dbReference type="AlphaFoldDB" id="A0A486WWY9"/>
<feature type="compositionally biased region" description="Polar residues" evidence="8">
    <location>
        <begin position="24"/>
        <end position="57"/>
    </location>
</feature>
<reference evidence="10 11" key="1">
    <citation type="journal article" date="1998" name="Science">
        <title>Genome sequence of the nematode C. elegans: a platform for investigating biology.</title>
        <authorList>
            <consortium name="The C. elegans sequencing consortium"/>
            <person name="Sulson J.E."/>
            <person name="Waterston R."/>
        </authorList>
    </citation>
    <scope>NUCLEOTIDE SEQUENCE [LARGE SCALE GENOMIC DNA]</scope>
    <source>
        <strain evidence="10 11">Bristol N2</strain>
    </source>
</reference>
<evidence type="ECO:0000256" key="1">
    <source>
        <dbReference type="ARBA" id="ARBA00004123"/>
    </source>
</evidence>
<dbReference type="PANTHER" id="PTHR45718:SF4">
    <property type="entry name" value="TRANSCRIPTIONAL ACTIVATOR CUBITUS INTERRUPTUS"/>
    <property type="match status" value="1"/>
</dbReference>
<dbReference type="InterPro" id="IPR013087">
    <property type="entry name" value="Znf_C2H2_type"/>
</dbReference>
<dbReference type="GeneID" id="187492"/>
<dbReference type="OrthoDB" id="3214149at2759"/>
<dbReference type="FunFam" id="3.30.160.60:FF:002343">
    <property type="entry name" value="Zinc finger protein 33A"/>
    <property type="match status" value="1"/>
</dbReference>
<keyword evidence="5" id="KW-0862">Zinc</keyword>
<keyword evidence="2" id="KW-0479">Metal-binding</keyword>
<dbReference type="PANTHER" id="PTHR45718">
    <property type="entry name" value="TRANSCRIPTIONAL ACTIVATOR CUBITUS INTERRUPTUS"/>
    <property type="match status" value="1"/>
</dbReference>
<name>A0A486WWY9_CAEEL</name>
<evidence type="ECO:0000256" key="3">
    <source>
        <dbReference type="ARBA" id="ARBA00022737"/>
    </source>
</evidence>
<evidence type="ECO:0000259" key="9">
    <source>
        <dbReference type="PROSITE" id="PS50157"/>
    </source>
</evidence>
<keyword evidence="11" id="KW-1185">Reference proteome</keyword>
<evidence type="ECO:0000256" key="2">
    <source>
        <dbReference type="ARBA" id="ARBA00022723"/>
    </source>
</evidence>
<dbReference type="InterPro" id="IPR036236">
    <property type="entry name" value="Znf_C2H2_sf"/>
</dbReference>
<dbReference type="CTD" id="187492"/>
<keyword evidence="4 7" id="KW-0863">Zinc-finger</keyword>
<comment type="subcellular location">
    <subcellularLocation>
        <location evidence="1">Nucleus</location>
    </subcellularLocation>
</comment>
<evidence type="ECO:0000256" key="8">
    <source>
        <dbReference type="SAM" id="MobiDB-lite"/>
    </source>
</evidence>
<evidence type="ECO:0000313" key="11">
    <source>
        <dbReference type="Proteomes" id="UP000001940"/>
    </source>
</evidence>
<dbReference type="ExpressionAtlas" id="A0A486WWY9">
    <property type="expression patterns" value="baseline and differential"/>
</dbReference>
<feature type="domain" description="C2H2-type" evidence="9">
    <location>
        <begin position="302"/>
        <end position="332"/>
    </location>
</feature>
<dbReference type="PROSITE" id="PS00028">
    <property type="entry name" value="ZINC_FINGER_C2H2_1"/>
    <property type="match status" value="2"/>
</dbReference>
<dbReference type="SMART" id="SM00355">
    <property type="entry name" value="ZnF_C2H2"/>
    <property type="match status" value="3"/>
</dbReference>
<dbReference type="WormBase" id="M163.2b">
    <property type="protein sequence ID" value="CE52976"/>
    <property type="gene ID" value="WBGene00010936"/>
    <property type="gene designation" value="ztf-14"/>
</dbReference>
<keyword evidence="6" id="KW-0539">Nucleus</keyword>
<feature type="region of interest" description="Disordered" evidence="8">
    <location>
        <begin position="199"/>
        <end position="219"/>
    </location>
</feature>
<evidence type="ECO:0000256" key="6">
    <source>
        <dbReference type="ARBA" id="ARBA00023242"/>
    </source>
</evidence>
<dbReference type="SMR" id="A0A486WWY9"/>
<sequence>MIPNNTNFNLLHVVPPYPNALDVTHQNSGNSSPSLHNYSSMSPASSVSNTVYNSSEVSPMGTGDASWNKAPNYFERPKPDRHIVLNPLGSPDIGAQFQSPASSIMNTINSLVHGSSGGLLQVQQSQYFGPAELNPNLKRPHDATTSTEFGALSVVPIPFDCNQTTGGIEQTIREVATNKRERVDEELDVIIPKKQPRLSVNGKRIGRPPGSCKANYIPPTKITEQNDEDVRQCLWDGCTLTLDDRAVCPKRYGRLENLKTHRRTHTGEKPYHCNVPNCNKSFTNASDRSKHSKRTHSNEKPYCCDFGSCACAYTDPSSLRKHVKSKHPEHHAMKMAMRKTQRKSIKQIASEKVQMSPLPTAAEAPISPQQNLPTLPLNMIPPPLQTQLPLRVPPFTGMPFANPALQLFLATQMRMAPPMTPFPLPQLTSLNVSPLDLAAILAGAATPKPSTD</sequence>
<dbReference type="Proteomes" id="UP000001940">
    <property type="component" value="Chromosome X"/>
</dbReference>
<evidence type="ECO:0000256" key="7">
    <source>
        <dbReference type="PROSITE-ProRule" id="PRU00042"/>
    </source>
</evidence>
<dbReference type="GO" id="GO:0005634">
    <property type="term" value="C:nucleus"/>
    <property type="evidence" value="ECO:0007669"/>
    <property type="project" value="UniProtKB-SubCell"/>
</dbReference>
<dbReference type="PROSITE" id="PS50157">
    <property type="entry name" value="ZINC_FINGER_C2H2_2"/>
    <property type="match status" value="3"/>
</dbReference>
<keyword evidence="3" id="KW-0677">Repeat</keyword>
<feature type="region of interest" description="Disordered" evidence="8">
    <location>
        <begin position="22"/>
        <end position="70"/>
    </location>
</feature>
<dbReference type="GO" id="GO:0006357">
    <property type="term" value="P:regulation of transcription by RNA polymerase II"/>
    <property type="evidence" value="ECO:0007669"/>
    <property type="project" value="InterPro"/>
</dbReference>
<dbReference type="GO" id="GO:0000977">
    <property type="term" value="F:RNA polymerase II transcription regulatory region sequence-specific DNA binding"/>
    <property type="evidence" value="ECO:0007669"/>
    <property type="project" value="InterPro"/>
</dbReference>
<proteinExistence type="predicted"/>
<evidence type="ECO:0000256" key="4">
    <source>
        <dbReference type="ARBA" id="ARBA00022771"/>
    </source>
</evidence>
<evidence type="ECO:0000256" key="5">
    <source>
        <dbReference type="ARBA" id="ARBA00022833"/>
    </source>
</evidence>
<evidence type="ECO:0000313" key="10">
    <source>
        <dbReference type="EMBL" id="VGM69610.1"/>
    </source>
</evidence>
<feature type="domain" description="C2H2-type" evidence="9">
    <location>
        <begin position="271"/>
        <end position="301"/>
    </location>
</feature>
<dbReference type="InterPro" id="IPR043359">
    <property type="entry name" value="GLI-like"/>
</dbReference>
<dbReference type="GO" id="GO:0008270">
    <property type="term" value="F:zinc ion binding"/>
    <property type="evidence" value="ECO:0007669"/>
    <property type="project" value="UniProtKB-KW"/>
</dbReference>
<gene>
    <name evidence="10 12" type="primary">ztf-14</name>
    <name evidence="10" type="ORF">CELE_M163.2</name>
    <name evidence="12" type="ORF">M163.2</name>
</gene>
<protein>
    <submittedName>
        <fullName evidence="10">C2H2-type domain-containing protein</fullName>
    </submittedName>
</protein>
<evidence type="ECO:0000313" key="12">
    <source>
        <dbReference type="WormBase" id="M163.2b"/>
    </source>
</evidence>